<organism evidence="3 4">
    <name type="scientific">Oceanobacillus longus</name>
    <dbReference type="NCBI Taxonomy" id="930120"/>
    <lineage>
        <taxon>Bacteria</taxon>
        <taxon>Bacillati</taxon>
        <taxon>Bacillota</taxon>
        <taxon>Bacilli</taxon>
        <taxon>Bacillales</taxon>
        <taxon>Bacillaceae</taxon>
        <taxon>Oceanobacillus</taxon>
    </lineage>
</organism>
<dbReference type="SUPFAM" id="SSF52091">
    <property type="entry name" value="SpoIIaa-like"/>
    <property type="match status" value="1"/>
</dbReference>
<protein>
    <submittedName>
        <fullName evidence="3">STAS domain-containing protein</fullName>
    </submittedName>
</protein>
<proteinExistence type="predicted"/>
<dbReference type="EMBL" id="JBHSAO010000001">
    <property type="protein sequence ID" value="MFC4022451.1"/>
    <property type="molecule type" value="Genomic_DNA"/>
</dbReference>
<dbReference type="Proteomes" id="UP001595772">
    <property type="component" value="Unassembled WGS sequence"/>
</dbReference>
<evidence type="ECO:0000313" key="3">
    <source>
        <dbReference type="EMBL" id="MFC4022451.1"/>
    </source>
</evidence>
<dbReference type="PANTHER" id="PTHR33745:SF1">
    <property type="entry name" value="RSBT ANTAGONIST PROTEIN RSBS"/>
    <property type="match status" value="1"/>
</dbReference>
<keyword evidence="4" id="KW-1185">Reference proteome</keyword>
<keyword evidence="1" id="KW-0175">Coiled coil</keyword>
<evidence type="ECO:0000259" key="2">
    <source>
        <dbReference type="PROSITE" id="PS50801"/>
    </source>
</evidence>
<comment type="caution">
    <text evidence="3">The sequence shown here is derived from an EMBL/GenBank/DDBJ whole genome shotgun (WGS) entry which is preliminary data.</text>
</comment>
<accession>A0ABV8GUA3</accession>
<dbReference type="PANTHER" id="PTHR33745">
    <property type="entry name" value="RSBT ANTAGONIST PROTEIN RSBS-RELATED"/>
    <property type="match status" value="1"/>
</dbReference>
<dbReference type="InterPro" id="IPR051932">
    <property type="entry name" value="Bact_StressResp_Reg"/>
</dbReference>
<dbReference type="InterPro" id="IPR002645">
    <property type="entry name" value="STAS_dom"/>
</dbReference>
<dbReference type="Pfam" id="PF01740">
    <property type="entry name" value="STAS"/>
    <property type="match status" value="1"/>
</dbReference>
<feature type="coiled-coil region" evidence="1">
    <location>
        <begin position="93"/>
        <end position="134"/>
    </location>
</feature>
<name>A0ABV8GUA3_9BACI</name>
<dbReference type="CDD" id="cd07041">
    <property type="entry name" value="STAS_RsbR_RsbS_like"/>
    <property type="match status" value="1"/>
</dbReference>
<reference evidence="4" key="1">
    <citation type="journal article" date="2019" name="Int. J. Syst. Evol. Microbiol.">
        <title>The Global Catalogue of Microorganisms (GCM) 10K type strain sequencing project: providing services to taxonomists for standard genome sequencing and annotation.</title>
        <authorList>
            <consortium name="The Broad Institute Genomics Platform"/>
            <consortium name="The Broad Institute Genome Sequencing Center for Infectious Disease"/>
            <person name="Wu L."/>
            <person name="Ma J."/>
        </authorList>
    </citation>
    <scope>NUCLEOTIDE SEQUENCE [LARGE SCALE GENOMIC DNA]</scope>
    <source>
        <strain evidence="4">IBRC-M 10703</strain>
    </source>
</reference>
<evidence type="ECO:0000256" key="1">
    <source>
        <dbReference type="SAM" id="Coils"/>
    </source>
</evidence>
<dbReference type="InterPro" id="IPR036513">
    <property type="entry name" value="STAS_dom_sf"/>
</dbReference>
<gene>
    <name evidence="3" type="ORF">ACFOUV_01305</name>
</gene>
<sequence length="257" mass="29224">MEQINSTFPLPMFSINKNLDVLGCSSEVSETFHEPDSLLDIIDVESRAKVKTSIHPDIKKTYLEVDMVGKLGEVILTDLYVKWNSGFYGEVLIITKDRAMEKVTNQLDTLQRRLKEKNLELLKEREKMDELLEDNIKLSAPFIEVTQDVALIPLFGDLDENKVDEIRVNTLNMAYSCEANSLLIDFTAVGGIDFEGLSGLKNLFKSLQTLGKEVIITGIHPKQAQRLHHLDIRLNIRFIQSPQVAVKELFNKVSYQT</sequence>
<evidence type="ECO:0000313" key="4">
    <source>
        <dbReference type="Proteomes" id="UP001595772"/>
    </source>
</evidence>
<dbReference type="RefSeq" id="WP_379494963.1">
    <property type="nucleotide sequence ID" value="NZ_JBHSAO010000001.1"/>
</dbReference>
<dbReference type="PROSITE" id="PS50801">
    <property type="entry name" value="STAS"/>
    <property type="match status" value="1"/>
</dbReference>
<feature type="domain" description="STAS" evidence="2">
    <location>
        <begin position="139"/>
        <end position="249"/>
    </location>
</feature>
<dbReference type="Gene3D" id="3.30.750.24">
    <property type="entry name" value="STAS domain"/>
    <property type="match status" value="1"/>
</dbReference>